<dbReference type="AlphaFoldDB" id="A0A2H1VU77"/>
<reference evidence="1" key="1">
    <citation type="submission" date="2016-07" db="EMBL/GenBank/DDBJ databases">
        <authorList>
            <person name="Bretaudeau A."/>
        </authorList>
    </citation>
    <scope>NUCLEOTIDE SEQUENCE</scope>
    <source>
        <strain evidence="1">Rice</strain>
        <tissue evidence="1">Whole body</tissue>
    </source>
</reference>
<gene>
    <name evidence="1" type="ORF">SFRICE_003876</name>
</gene>
<protein>
    <submittedName>
        <fullName evidence="1">SFRICE_003876</fullName>
    </submittedName>
</protein>
<dbReference type="EMBL" id="ODYU01004478">
    <property type="protein sequence ID" value="SOQ44389.1"/>
    <property type="molecule type" value="Genomic_DNA"/>
</dbReference>
<name>A0A2H1VU77_SPOFR</name>
<evidence type="ECO:0000313" key="1">
    <source>
        <dbReference type="EMBL" id="SOQ44389.1"/>
    </source>
</evidence>
<proteinExistence type="predicted"/>
<accession>A0A2H1VU77</accession>
<sequence>MGTALSLKNIRNQEKTFLTQKQLELNDEITIECEIPKENKKILTIGLVTGNSQPDPKNIACQVDVKEDRTVEVKSVNKGTIKQHPIDPTKIDGTIISTKFIVRQSKNVVDIHLDESHLASVPVPDVSSIRFISVKEQETN</sequence>
<organism evidence="1">
    <name type="scientific">Spodoptera frugiperda</name>
    <name type="common">Fall armyworm</name>
    <dbReference type="NCBI Taxonomy" id="7108"/>
    <lineage>
        <taxon>Eukaryota</taxon>
        <taxon>Metazoa</taxon>
        <taxon>Ecdysozoa</taxon>
        <taxon>Arthropoda</taxon>
        <taxon>Hexapoda</taxon>
        <taxon>Insecta</taxon>
        <taxon>Pterygota</taxon>
        <taxon>Neoptera</taxon>
        <taxon>Endopterygota</taxon>
        <taxon>Lepidoptera</taxon>
        <taxon>Glossata</taxon>
        <taxon>Ditrysia</taxon>
        <taxon>Noctuoidea</taxon>
        <taxon>Noctuidae</taxon>
        <taxon>Amphipyrinae</taxon>
        <taxon>Spodoptera</taxon>
    </lineage>
</organism>